<reference evidence="1" key="1">
    <citation type="journal article" date="2021" name="PeerJ">
        <title>Extensive microbial diversity within the chicken gut microbiome revealed by metagenomics and culture.</title>
        <authorList>
            <person name="Gilroy R."/>
            <person name="Ravi A."/>
            <person name="Getino M."/>
            <person name="Pursley I."/>
            <person name="Horton D.L."/>
            <person name="Alikhan N.F."/>
            <person name="Baker D."/>
            <person name="Gharbi K."/>
            <person name="Hall N."/>
            <person name="Watson M."/>
            <person name="Adriaenssens E.M."/>
            <person name="Foster-Nyarko E."/>
            <person name="Jarju S."/>
            <person name="Secka A."/>
            <person name="Antonio M."/>
            <person name="Oren A."/>
            <person name="Chaudhuri R.R."/>
            <person name="La Ragione R."/>
            <person name="Hildebrand F."/>
            <person name="Pallen M.J."/>
        </authorList>
    </citation>
    <scope>NUCLEOTIDE SEQUENCE</scope>
    <source>
        <strain evidence="1">ChiGjej1B1-1692</strain>
    </source>
</reference>
<reference evidence="1" key="2">
    <citation type="submission" date="2021-04" db="EMBL/GenBank/DDBJ databases">
        <authorList>
            <person name="Gilroy R."/>
        </authorList>
    </citation>
    <scope>NUCLEOTIDE SEQUENCE</scope>
    <source>
        <strain evidence="1">ChiGjej1B1-1692</strain>
    </source>
</reference>
<proteinExistence type="predicted"/>
<evidence type="ECO:0000313" key="1">
    <source>
        <dbReference type="EMBL" id="HJC38488.1"/>
    </source>
</evidence>
<dbReference type="EMBL" id="DWWK01000079">
    <property type="protein sequence ID" value="HJC38488.1"/>
    <property type="molecule type" value="Genomic_DNA"/>
</dbReference>
<organism evidence="1 2">
    <name type="scientific">Candidatus Mediterraneibacter faecigallinarum</name>
    <dbReference type="NCBI Taxonomy" id="2838669"/>
    <lineage>
        <taxon>Bacteria</taxon>
        <taxon>Bacillati</taxon>
        <taxon>Bacillota</taxon>
        <taxon>Clostridia</taxon>
        <taxon>Lachnospirales</taxon>
        <taxon>Lachnospiraceae</taxon>
        <taxon>Mediterraneibacter</taxon>
    </lineage>
</organism>
<protein>
    <submittedName>
        <fullName evidence="1">Uncharacterized protein</fullName>
    </submittedName>
</protein>
<gene>
    <name evidence="1" type="ORF">H9757_05440</name>
</gene>
<evidence type="ECO:0000313" key="2">
    <source>
        <dbReference type="Proteomes" id="UP000823894"/>
    </source>
</evidence>
<dbReference type="Proteomes" id="UP000823894">
    <property type="component" value="Unassembled WGS sequence"/>
</dbReference>
<dbReference type="InterPro" id="IPR046117">
    <property type="entry name" value="DUF6054"/>
</dbReference>
<accession>A0A9D2SWM7</accession>
<dbReference type="AlphaFoldDB" id="A0A9D2SWM7"/>
<name>A0A9D2SWM7_9FIRM</name>
<dbReference type="Pfam" id="PF19524">
    <property type="entry name" value="DUF6054"/>
    <property type="match status" value="1"/>
</dbReference>
<comment type="caution">
    <text evidence="1">The sequence shown here is derived from an EMBL/GenBank/DDBJ whole genome shotgun (WGS) entry which is preliminary data.</text>
</comment>
<sequence>MAKYEKVVYGDFDWILERLDKAVMSGSTSASYEDGSSFTQGDFRCEVRVYERYSWTGGNRVSMAMTLAGSGGEYFLSVITSGGSQGMFFKVNTLGEESFLETIAEVVDSF</sequence>